<dbReference type="GO" id="GO:0000495">
    <property type="term" value="P:box H/ACA sno(s)RNA 3'-end processing"/>
    <property type="evidence" value="ECO:0007669"/>
    <property type="project" value="TreeGrafter"/>
</dbReference>
<dbReference type="Pfam" id="PF16198">
    <property type="entry name" value="TruB_C_2"/>
    <property type="match status" value="1"/>
</dbReference>
<dbReference type="CDD" id="cd21148">
    <property type="entry name" value="PUA_Cbf5"/>
    <property type="match status" value="1"/>
</dbReference>
<accession>A0A7J3T975</accession>
<dbReference type="InterPro" id="IPR032819">
    <property type="entry name" value="TruB_C"/>
</dbReference>
<dbReference type="PANTHER" id="PTHR23127">
    <property type="entry name" value="CENTROMERE/MICROTUBULE BINDING PROTEIN CBF5"/>
    <property type="match status" value="1"/>
</dbReference>
<evidence type="ECO:0000259" key="7">
    <source>
        <dbReference type="SMART" id="SM01136"/>
    </source>
</evidence>
<dbReference type="Gene3D" id="2.30.130.10">
    <property type="entry name" value="PUA domain"/>
    <property type="match status" value="1"/>
</dbReference>
<feature type="domain" description="PUA" evidence="6">
    <location>
        <begin position="215"/>
        <end position="288"/>
    </location>
</feature>
<dbReference type="SUPFAM" id="SSF55120">
    <property type="entry name" value="Pseudouridine synthase"/>
    <property type="match status" value="1"/>
</dbReference>
<dbReference type="GO" id="GO:0160148">
    <property type="term" value="F:tRNA pseudouridine(55) synthase activity"/>
    <property type="evidence" value="ECO:0007669"/>
    <property type="project" value="UniProtKB-EC"/>
</dbReference>
<name>A0A7J3T975_9ARCH</name>
<dbReference type="GO" id="GO:0031118">
    <property type="term" value="P:rRNA pseudouridine synthesis"/>
    <property type="evidence" value="ECO:0007669"/>
    <property type="project" value="TreeGrafter"/>
</dbReference>
<dbReference type="Gene3D" id="3.30.2350.10">
    <property type="entry name" value="Pseudouridine synthase"/>
    <property type="match status" value="1"/>
</dbReference>
<dbReference type="FunFam" id="3.30.2350.10:FF:000001">
    <property type="entry name" value="H/ACA ribonucleoprotein complex subunit CBF5"/>
    <property type="match status" value="1"/>
</dbReference>
<dbReference type="InterPro" id="IPR002478">
    <property type="entry name" value="PUA"/>
</dbReference>
<dbReference type="NCBIfam" id="NF003280">
    <property type="entry name" value="PRK04270.1"/>
    <property type="match status" value="1"/>
</dbReference>
<sequence length="296" mass="33462">MEKSIEELLNFGVVIIDKPKGPTSHQVSAWVRDILHVKKTGHAGTLDPKVTGVLPIALNRATKIINVLHLTPKEYIGVMHLHEDRGEKEVKRVMKEFVGEIYQIPPLRSAVARRLRKRKVYELKFVEMEGRNVLFRAKVESGTYIRTLCVDIGEALCSGAHMEELRRVATGHYTEKDVHTLQDLLDAYIFWKEEGEEKYLREIIKPGEDIVSFLPKIVVKDSAVAALAHGAPLYKPGVVRSDELKKGDYVAVFTRKGELISLSRGVLEGDIVAKPERVIIEREKYPKVWKNKGPVG</sequence>
<dbReference type="EC" id="5.4.99.25" evidence="5"/>
<dbReference type="Pfam" id="PF08068">
    <property type="entry name" value="DKCLD"/>
    <property type="match status" value="1"/>
</dbReference>
<reference evidence="8" key="1">
    <citation type="journal article" date="2020" name="mSystems">
        <title>Genome- and Community-Level Interaction Insights into Carbon Utilization and Element Cycling Functions of Hydrothermarchaeota in Hydrothermal Sediment.</title>
        <authorList>
            <person name="Zhou Z."/>
            <person name="Liu Y."/>
            <person name="Xu W."/>
            <person name="Pan J."/>
            <person name="Luo Z.H."/>
            <person name="Li M."/>
        </authorList>
    </citation>
    <scope>NUCLEOTIDE SEQUENCE [LARGE SCALE GENOMIC DNA]</scope>
    <source>
        <strain evidence="8">HyVt-85</strain>
    </source>
</reference>
<evidence type="ECO:0000256" key="4">
    <source>
        <dbReference type="ARBA" id="ARBA00060775"/>
    </source>
</evidence>
<dbReference type="HAMAP" id="MF_01081">
    <property type="entry name" value="TruB_arch"/>
    <property type="match status" value="1"/>
</dbReference>
<dbReference type="GO" id="GO:0031120">
    <property type="term" value="P:snRNA pseudouridine synthesis"/>
    <property type="evidence" value="ECO:0007669"/>
    <property type="project" value="TreeGrafter"/>
</dbReference>
<feature type="active site" description="Nucleophile" evidence="5">
    <location>
        <position position="47"/>
    </location>
</feature>
<dbReference type="InterPro" id="IPR002501">
    <property type="entry name" value="PsdUridine_synth_N"/>
</dbReference>
<dbReference type="PROSITE" id="PS50890">
    <property type="entry name" value="PUA"/>
    <property type="match status" value="1"/>
</dbReference>
<gene>
    <name evidence="5" type="primary">truB</name>
    <name evidence="8" type="ORF">ENL31_00120</name>
</gene>
<evidence type="ECO:0000256" key="3">
    <source>
        <dbReference type="ARBA" id="ARBA00060072"/>
    </source>
</evidence>
<dbReference type="SMART" id="SM01136">
    <property type="entry name" value="DKCLD"/>
    <property type="match status" value="1"/>
</dbReference>
<dbReference type="Pfam" id="PF01509">
    <property type="entry name" value="TruB_N"/>
    <property type="match status" value="2"/>
</dbReference>
<dbReference type="SMART" id="SM00359">
    <property type="entry name" value="PUA"/>
    <property type="match status" value="1"/>
</dbReference>
<evidence type="ECO:0000256" key="1">
    <source>
        <dbReference type="ARBA" id="ARBA00022694"/>
    </source>
</evidence>
<evidence type="ECO:0000256" key="2">
    <source>
        <dbReference type="ARBA" id="ARBA00023235"/>
    </source>
</evidence>
<proteinExistence type="inferred from homology"/>
<dbReference type="PANTHER" id="PTHR23127:SF0">
    <property type="entry name" value="H_ACA RIBONUCLEOPROTEIN COMPLEX SUBUNIT DKC1"/>
    <property type="match status" value="1"/>
</dbReference>
<keyword evidence="2 5" id="KW-0413">Isomerase</keyword>
<dbReference type="EMBL" id="DRTM01000009">
    <property type="protein sequence ID" value="HHE75517.1"/>
    <property type="molecule type" value="Genomic_DNA"/>
</dbReference>
<evidence type="ECO:0000313" key="8">
    <source>
        <dbReference type="EMBL" id="HHE75517.1"/>
    </source>
</evidence>
<comment type="catalytic activity">
    <reaction evidence="5">
        <text>uridine(55) in tRNA = pseudouridine(55) in tRNA</text>
        <dbReference type="Rhea" id="RHEA:42532"/>
        <dbReference type="Rhea" id="RHEA-COMP:10101"/>
        <dbReference type="Rhea" id="RHEA-COMP:10102"/>
        <dbReference type="ChEBI" id="CHEBI:65314"/>
        <dbReference type="ChEBI" id="CHEBI:65315"/>
        <dbReference type="EC" id="5.4.99.25"/>
    </reaction>
</comment>
<dbReference type="SUPFAM" id="SSF88697">
    <property type="entry name" value="PUA domain-like"/>
    <property type="match status" value="1"/>
</dbReference>
<evidence type="ECO:0000256" key="5">
    <source>
        <dbReference type="HAMAP-Rule" id="MF_01081"/>
    </source>
</evidence>
<protein>
    <recommendedName>
        <fullName evidence="5">Probable tRNA pseudouridine synthase B</fullName>
        <ecNumber evidence="5">5.4.99.25</ecNumber>
    </recommendedName>
    <alternativeName>
        <fullName evidence="5">tRNA pseudouridine(55) synthase</fullName>
        <shortName evidence="5">Psi55 synthase</shortName>
    </alternativeName>
    <alternativeName>
        <fullName evidence="5">tRNA pseudouridylate synthase</fullName>
    </alternativeName>
    <alternativeName>
        <fullName evidence="5">tRNA-uridine isomerase</fullName>
    </alternativeName>
</protein>
<comment type="caution">
    <text evidence="8">The sequence shown here is derived from an EMBL/GenBank/DDBJ whole genome shotgun (WGS) entry which is preliminary data.</text>
</comment>
<dbReference type="GO" id="GO:0031119">
    <property type="term" value="P:tRNA pseudouridine synthesis"/>
    <property type="evidence" value="ECO:0007669"/>
    <property type="project" value="UniProtKB-UniRule"/>
</dbReference>
<comment type="similarity">
    <text evidence="4 5">Belongs to the pseudouridine synthase TruB family. Type 2 subfamily.</text>
</comment>
<dbReference type="InterPro" id="IPR020103">
    <property type="entry name" value="PsdUridine_synth_cat_dom_sf"/>
</dbReference>
<dbReference type="InterPro" id="IPR026326">
    <property type="entry name" value="TruB_arch"/>
</dbReference>
<dbReference type="AlphaFoldDB" id="A0A7J3T975"/>
<comment type="function">
    <text evidence="3 5">Could be responsible for synthesis of pseudouridine from uracil-55 in the psi GC loop of transfer RNAs.</text>
</comment>
<dbReference type="NCBIfam" id="TIGR00425">
    <property type="entry name" value="CBF5"/>
    <property type="match status" value="1"/>
</dbReference>
<dbReference type="InterPro" id="IPR015947">
    <property type="entry name" value="PUA-like_sf"/>
</dbReference>
<dbReference type="Pfam" id="PF01472">
    <property type="entry name" value="PUA"/>
    <property type="match status" value="1"/>
</dbReference>
<dbReference type="InterPro" id="IPR036974">
    <property type="entry name" value="PUA_sf"/>
</dbReference>
<dbReference type="Proteomes" id="UP000886130">
    <property type="component" value="Unassembled WGS sequence"/>
</dbReference>
<organism evidence="8">
    <name type="scientific">Candidatus Aciduliprofundum boonei</name>
    <dbReference type="NCBI Taxonomy" id="379547"/>
    <lineage>
        <taxon>Archaea</taxon>
        <taxon>Methanobacteriati</taxon>
        <taxon>Thermoplasmatota</taxon>
        <taxon>DHVE2 group</taxon>
        <taxon>Candidatus Aciduliprofundum</taxon>
    </lineage>
</organism>
<feature type="domain" description="Dyskerin-like" evidence="7">
    <location>
        <begin position="1"/>
        <end position="28"/>
    </location>
</feature>
<evidence type="ECO:0000259" key="6">
    <source>
        <dbReference type="SMART" id="SM00359"/>
    </source>
</evidence>
<keyword evidence="1 5" id="KW-0819">tRNA processing</keyword>
<dbReference type="InterPro" id="IPR012960">
    <property type="entry name" value="Dyskerin-like"/>
</dbReference>
<dbReference type="GO" id="GO:1990481">
    <property type="term" value="P:mRNA pseudouridine synthesis"/>
    <property type="evidence" value="ECO:0007669"/>
    <property type="project" value="TreeGrafter"/>
</dbReference>
<dbReference type="CDD" id="cd02572">
    <property type="entry name" value="PseudoU_synth_hDyskerin"/>
    <property type="match status" value="1"/>
</dbReference>
<dbReference type="GO" id="GO:0003723">
    <property type="term" value="F:RNA binding"/>
    <property type="evidence" value="ECO:0007669"/>
    <property type="project" value="InterPro"/>
</dbReference>
<dbReference type="InterPro" id="IPR004802">
    <property type="entry name" value="tRNA_PsdUridine_synth_B_fam"/>
</dbReference>